<comment type="caution">
    <text evidence="1">The sequence shown here is derived from an EMBL/GenBank/DDBJ whole genome shotgun (WGS) entry which is preliminary data.</text>
</comment>
<accession>A0ABV0XTQ9</accession>
<evidence type="ECO:0000313" key="1">
    <source>
        <dbReference type="EMBL" id="MEQ2284880.1"/>
    </source>
</evidence>
<protein>
    <submittedName>
        <fullName evidence="1">Uncharacterized protein</fullName>
    </submittedName>
</protein>
<name>A0ABV0XTQ9_9TELE</name>
<sequence>MWVHSWMYSGVDCCLQGLWARHCISLELLHCGRWVVALGLSSALLWGGCGSPDGGPPGVRVLWDICASDLRCVCLGTGGQVCGSSLTIAYFYGETLYIQACSHLQPQVFGLRC</sequence>
<dbReference type="Proteomes" id="UP001469553">
    <property type="component" value="Unassembled WGS sequence"/>
</dbReference>
<gene>
    <name evidence="1" type="ORF">AMECASPLE_026114</name>
</gene>
<dbReference type="EMBL" id="JAHRIP010012041">
    <property type="protein sequence ID" value="MEQ2284880.1"/>
    <property type="molecule type" value="Genomic_DNA"/>
</dbReference>
<proteinExistence type="predicted"/>
<reference evidence="1 2" key="1">
    <citation type="submission" date="2021-06" db="EMBL/GenBank/DDBJ databases">
        <authorList>
            <person name="Palmer J.M."/>
        </authorList>
    </citation>
    <scope>NUCLEOTIDE SEQUENCE [LARGE SCALE GENOMIC DNA]</scope>
    <source>
        <strain evidence="1 2">AS_MEX2019</strain>
        <tissue evidence="1">Muscle</tissue>
    </source>
</reference>
<evidence type="ECO:0000313" key="2">
    <source>
        <dbReference type="Proteomes" id="UP001469553"/>
    </source>
</evidence>
<keyword evidence="2" id="KW-1185">Reference proteome</keyword>
<organism evidence="1 2">
    <name type="scientific">Ameca splendens</name>
    <dbReference type="NCBI Taxonomy" id="208324"/>
    <lineage>
        <taxon>Eukaryota</taxon>
        <taxon>Metazoa</taxon>
        <taxon>Chordata</taxon>
        <taxon>Craniata</taxon>
        <taxon>Vertebrata</taxon>
        <taxon>Euteleostomi</taxon>
        <taxon>Actinopterygii</taxon>
        <taxon>Neopterygii</taxon>
        <taxon>Teleostei</taxon>
        <taxon>Neoteleostei</taxon>
        <taxon>Acanthomorphata</taxon>
        <taxon>Ovalentaria</taxon>
        <taxon>Atherinomorphae</taxon>
        <taxon>Cyprinodontiformes</taxon>
        <taxon>Goodeidae</taxon>
        <taxon>Ameca</taxon>
    </lineage>
</organism>